<evidence type="ECO:0000313" key="5">
    <source>
        <dbReference type="EMBL" id="PWY56501.1"/>
    </source>
</evidence>
<keyword evidence="9" id="KW-1185">Reference proteome</keyword>
<gene>
    <name evidence="6" type="ORF">DGG96_02200</name>
    <name evidence="5" type="ORF">DGG96_06990</name>
    <name evidence="7" type="ORF">ELY20_04475</name>
</gene>
<evidence type="ECO:0000259" key="4">
    <source>
        <dbReference type="PROSITE" id="PS51186"/>
    </source>
</evidence>
<evidence type="ECO:0000256" key="3">
    <source>
        <dbReference type="ARBA" id="ARBA00023315"/>
    </source>
</evidence>
<evidence type="ECO:0000313" key="9">
    <source>
        <dbReference type="Proteomes" id="UP000287374"/>
    </source>
</evidence>
<keyword evidence="2 5" id="KW-0808">Transferase</keyword>
<dbReference type="EMBL" id="QHJG01000008">
    <property type="protein sequence ID" value="PWY56501.1"/>
    <property type="molecule type" value="Genomic_DNA"/>
</dbReference>
<proteinExistence type="inferred from homology"/>
<keyword evidence="3" id="KW-0012">Acyltransferase</keyword>
<reference evidence="7 9" key="2">
    <citation type="submission" date="2018-12" db="EMBL/GenBank/DDBJ databases">
        <title>Legionella sp,whole genome shotgun sequence.</title>
        <authorList>
            <person name="Wu H."/>
        </authorList>
    </citation>
    <scope>NUCLEOTIDE SEQUENCE [LARGE SCALE GENOMIC DNA]</scope>
    <source>
        <strain evidence="7">Km489</strain>
        <strain evidence="9">km489</strain>
    </source>
</reference>
<evidence type="ECO:0000256" key="2">
    <source>
        <dbReference type="ARBA" id="ARBA00022679"/>
    </source>
</evidence>
<dbReference type="AlphaFoldDB" id="A0A317U469"/>
<evidence type="ECO:0000256" key="1">
    <source>
        <dbReference type="ARBA" id="ARBA00008694"/>
    </source>
</evidence>
<dbReference type="FunFam" id="3.40.630.30:FF:000064">
    <property type="entry name" value="GNAT family acetyltransferase"/>
    <property type="match status" value="1"/>
</dbReference>
<dbReference type="RefSeq" id="WP_110141389.1">
    <property type="nucleotide sequence ID" value="NZ_QHJG01000003.1"/>
</dbReference>
<comment type="caution">
    <text evidence="5">The sequence shown here is derived from an EMBL/GenBank/DDBJ whole genome shotgun (WGS) entry which is preliminary data.</text>
</comment>
<dbReference type="GO" id="GO:0008080">
    <property type="term" value="F:N-acetyltransferase activity"/>
    <property type="evidence" value="ECO:0007669"/>
    <property type="project" value="TreeGrafter"/>
</dbReference>
<dbReference type="SUPFAM" id="SSF55729">
    <property type="entry name" value="Acyl-CoA N-acyltransferases (Nat)"/>
    <property type="match status" value="1"/>
</dbReference>
<evidence type="ECO:0000313" key="7">
    <source>
        <dbReference type="EMBL" id="RUR25018.1"/>
    </source>
</evidence>
<dbReference type="Proteomes" id="UP000247152">
    <property type="component" value="Unassembled WGS sequence"/>
</dbReference>
<dbReference type="EMBL" id="QHJG01000003">
    <property type="protein sequence ID" value="PWY57142.1"/>
    <property type="molecule type" value="Genomic_DNA"/>
</dbReference>
<comment type="similarity">
    <text evidence="1">Belongs to the acetyltransferase family.</text>
</comment>
<dbReference type="PROSITE" id="PS51186">
    <property type="entry name" value="GNAT"/>
    <property type="match status" value="1"/>
</dbReference>
<name>A0A317U469_9GAMM</name>
<dbReference type="PANTHER" id="PTHR10545">
    <property type="entry name" value="DIAMINE N-ACETYLTRANSFERASE"/>
    <property type="match status" value="1"/>
</dbReference>
<dbReference type="InterPro" id="IPR051016">
    <property type="entry name" value="Diverse_Substrate_AcTransf"/>
</dbReference>
<reference evidence="5 8" key="1">
    <citation type="submission" date="2018-05" db="EMBL/GenBank/DDBJ databases">
        <title>Legionella qingyii sp.nov., whole genome shotgun sequence.</title>
        <authorList>
            <person name="Wu H."/>
            <person name="Zhu Q."/>
            <person name="Hu C."/>
        </authorList>
    </citation>
    <scope>NUCLEOTIDE SEQUENCE [LARGE SCALE GENOMIC DNA]</scope>
    <source>
        <strain evidence="5 8">HEB18</strain>
    </source>
</reference>
<sequence>MNQDLKIRIATASDIPLIFQFIKELAEYEQLLHEVVATEEQLLETLFGSKAHAEVIIGYLDEKPVSFALFFHNYSTFLAKPGLYLEDLYVKPEARGCGIGQIMLAYLAKLAKDRNCGRFEWWVLDWNEPAIKFYERLGAKPMDEWTVHRVSGQALDELADKYTHFSSL</sequence>
<dbReference type="Proteomes" id="UP000287374">
    <property type="component" value="Unassembled WGS sequence"/>
</dbReference>
<protein>
    <submittedName>
        <fullName evidence="5">GNAT family N-acetyltransferase</fullName>
    </submittedName>
</protein>
<dbReference type="PANTHER" id="PTHR10545:SF29">
    <property type="entry name" value="GH14572P-RELATED"/>
    <property type="match status" value="1"/>
</dbReference>
<evidence type="ECO:0000313" key="8">
    <source>
        <dbReference type="Proteomes" id="UP000247152"/>
    </source>
</evidence>
<dbReference type="Pfam" id="PF00583">
    <property type="entry name" value="Acetyltransf_1"/>
    <property type="match status" value="1"/>
</dbReference>
<dbReference type="InterPro" id="IPR000182">
    <property type="entry name" value="GNAT_dom"/>
</dbReference>
<dbReference type="CDD" id="cd04301">
    <property type="entry name" value="NAT_SF"/>
    <property type="match status" value="1"/>
</dbReference>
<accession>A0A317U469</accession>
<dbReference type="EMBL" id="RZGX01000004">
    <property type="protein sequence ID" value="RUR25018.1"/>
    <property type="molecule type" value="Genomic_DNA"/>
</dbReference>
<dbReference type="Gene3D" id="3.40.630.30">
    <property type="match status" value="1"/>
</dbReference>
<feature type="domain" description="N-acetyltransferase" evidence="4">
    <location>
        <begin position="5"/>
        <end position="162"/>
    </location>
</feature>
<dbReference type="InterPro" id="IPR016181">
    <property type="entry name" value="Acyl_CoA_acyltransferase"/>
</dbReference>
<evidence type="ECO:0000313" key="6">
    <source>
        <dbReference type="EMBL" id="PWY57142.1"/>
    </source>
</evidence>
<organism evidence="5 8">
    <name type="scientific">Legionella qingyii</name>
    <dbReference type="NCBI Taxonomy" id="2184757"/>
    <lineage>
        <taxon>Bacteria</taxon>
        <taxon>Pseudomonadati</taxon>
        <taxon>Pseudomonadota</taxon>
        <taxon>Gammaproteobacteria</taxon>
        <taxon>Legionellales</taxon>
        <taxon>Legionellaceae</taxon>
        <taxon>Legionella</taxon>
    </lineage>
</organism>
<dbReference type="OrthoDB" id="9805924at2"/>